<organism evidence="1 2">
    <name type="scientific">Aeromicrobium alkaliterrae</name>
    <dbReference type="NCBI Taxonomy" id="302168"/>
    <lineage>
        <taxon>Bacteria</taxon>
        <taxon>Bacillati</taxon>
        <taxon>Actinomycetota</taxon>
        <taxon>Actinomycetes</taxon>
        <taxon>Propionibacteriales</taxon>
        <taxon>Nocardioidaceae</taxon>
        <taxon>Aeromicrobium</taxon>
    </lineage>
</organism>
<dbReference type="NCBIfam" id="TIGR04498">
    <property type="entry name" value="AbiV_defense"/>
    <property type="match status" value="1"/>
</dbReference>
<protein>
    <recommendedName>
        <fullName evidence="3">AbiV family abortive infection protein</fullName>
    </recommendedName>
</protein>
<evidence type="ECO:0000313" key="2">
    <source>
        <dbReference type="Proteomes" id="UP001501057"/>
    </source>
</evidence>
<evidence type="ECO:0000313" key="1">
    <source>
        <dbReference type="EMBL" id="GAA1748545.1"/>
    </source>
</evidence>
<dbReference type="EMBL" id="BAAAME010000005">
    <property type="protein sequence ID" value="GAA1748545.1"/>
    <property type="molecule type" value="Genomic_DNA"/>
</dbReference>
<proteinExistence type="predicted"/>
<reference evidence="1 2" key="1">
    <citation type="journal article" date="2019" name="Int. J. Syst. Evol. Microbiol.">
        <title>The Global Catalogue of Microorganisms (GCM) 10K type strain sequencing project: providing services to taxonomists for standard genome sequencing and annotation.</title>
        <authorList>
            <consortium name="The Broad Institute Genomics Platform"/>
            <consortium name="The Broad Institute Genome Sequencing Center for Infectious Disease"/>
            <person name="Wu L."/>
            <person name="Ma J."/>
        </authorList>
    </citation>
    <scope>NUCLEOTIDE SEQUENCE [LARGE SCALE GENOMIC DNA]</scope>
    <source>
        <strain evidence="1 2">JCM 13518</strain>
    </source>
</reference>
<sequence length="286" mass="32369">MDTERMATRRLPDMTPEQVERLQDALLANADALLVEAGEVLKRGLPALARALAILGMEESGKAIAIHRRRVRMPSLDEGTPFRSDELDDLWANHQKKLDLVYEFLRDEEYWFGVEPAHPDENALMLGSVKRWAAKHDKLKQRGFYVDIDKLGNPLAPSDLRDDEAVGRIIELIHQIGWQLRQGEHIEGKRQDEQTSGVPAMEAEELSWLDEVEPDSDCGEDRGFFLDLRRSLERGTPGIPLRNETYRFNPPGADRAPFRNVGKSGYEALTRELLAMSEELDGEAGT</sequence>
<evidence type="ECO:0008006" key="3">
    <source>
        <dbReference type="Google" id="ProtNLM"/>
    </source>
</evidence>
<dbReference type="InterPro" id="IPR030987">
    <property type="entry name" value="AbiV"/>
</dbReference>
<name>A0ABN2K545_9ACTN</name>
<gene>
    <name evidence="1" type="ORF">GCM10009710_30750</name>
</gene>
<keyword evidence="2" id="KW-1185">Reference proteome</keyword>
<dbReference type="Pfam" id="PF18728">
    <property type="entry name" value="HEPN_AbiV"/>
    <property type="match status" value="1"/>
</dbReference>
<comment type="caution">
    <text evidence="1">The sequence shown here is derived from an EMBL/GenBank/DDBJ whole genome shotgun (WGS) entry which is preliminary data.</text>
</comment>
<accession>A0ABN2K545</accession>
<dbReference type="Proteomes" id="UP001501057">
    <property type="component" value="Unassembled WGS sequence"/>
</dbReference>